<feature type="domain" description="Beta/gamma crystallin 'Greek key'" evidence="4">
    <location>
        <begin position="2003"/>
        <end position="2040"/>
    </location>
</feature>
<name>A0A665U4X2_ECHNA</name>
<feature type="compositionally biased region" description="Basic and acidic residues" evidence="3">
    <location>
        <begin position="697"/>
        <end position="711"/>
    </location>
</feature>
<dbReference type="InterPro" id="IPR000772">
    <property type="entry name" value="Ricin_B_lectin"/>
</dbReference>
<evidence type="ECO:0000256" key="1">
    <source>
        <dbReference type="ARBA" id="ARBA00009646"/>
    </source>
</evidence>
<feature type="region of interest" description="Disordered" evidence="3">
    <location>
        <begin position="1063"/>
        <end position="1086"/>
    </location>
</feature>
<feature type="compositionally biased region" description="Polar residues" evidence="3">
    <location>
        <begin position="1277"/>
        <end position="1291"/>
    </location>
</feature>
<dbReference type="PANTHER" id="PTHR11818:SF50">
    <property type="entry name" value="BETA_GAMMA CRYSTALLIN DOMAIN-CONTAINING PROTEIN 2"/>
    <property type="match status" value="1"/>
</dbReference>
<feature type="compositionally biased region" description="Basic and acidic residues" evidence="3">
    <location>
        <begin position="26"/>
        <end position="37"/>
    </location>
</feature>
<feature type="region of interest" description="Disordered" evidence="3">
    <location>
        <begin position="1670"/>
        <end position="1693"/>
    </location>
</feature>
<organism evidence="5 6">
    <name type="scientific">Echeneis naucrates</name>
    <name type="common">Live sharksucker</name>
    <dbReference type="NCBI Taxonomy" id="173247"/>
    <lineage>
        <taxon>Eukaryota</taxon>
        <taxon>Metazoa</taxon>
        <taxon>Chordata</taxon>
        <taxon>Craniata</taxon>
        <taxon>Vertebrata</taxon>
        <taxon>Euteleostomi</taxon>
        <taxon>Actinopterygii</taxon>
        <taxon>Neopterygii</taxon>
        <taxon>Teleostei</taxon>
        <taxon>Neoteleostei</taxon>
        <taxon>Acanthomorphata</taxon>
        <taxon>Carangaria</taxon>
        <taxon>Carangiformes</taxon>
        <taxon>Echeneidae</taxon>
        <taxon>Echeneis</taxon>
    </lineage>
</organism>
<feature type="compositionally biased region" description="Polar residues" evidence="3">
    <location>
        <begin position="1064"/>
        <end position="1086"/>
    </location>
</feature>
<feature type="domain" description="Beta/gamma crystallin 'Greek key'" evidence="4">
    <location>
        <begin position="2041"/>
        <end position="2084"/>
    </location>
</feature>
<feature type="region of interest" description="Disordered" evidence="3">
    <location>
        <begin position="1146"/>
        <end position="1185"/>
    </location>
</feature>
<feature type="compositionally biased region" description="Basic residues" evidence="3">
    <location>
        <begin position="1"/>
        <end position="11"/>
    </location>
</feature>
<feature type="region of interest" description="Disordered" evidence="3">
    <location>
        <begin position="1358"/>
        <end position="1387"/>
    </location>
</feature>
<feature type="domain" description="Beta/gamma crystallin 'Greek key'" evidence="4">
    <location>
        <begin position="2131"/>
        <end position="2172"/>
    </location>
</feature>
<dbReference type="Ensembl" id="ENSENLT00000014983.1">
    <property type="protein sequence ID" value="ENSENLP00000014395.1"/>
    <property type="gene ID" value="ENSENLG00000006789.1"/>
</dbReference>
<reference evidence="5" key="1">
    <citation type="submission" date="2021-04" db="EMBL/GenBank/DDBJ databases">
        <authorList>
            <consortium name="Wellcome Sanger Institute Data Sharing"/>
        </authorList>
    </citation>
    <scope>NUCLEOTIDE SEQUENCE [LARGE SCALE GENOMIC DNA]</scope>
</reference>
<feature type="compositionally biased region" description="Polar residues" evidence="3">
    <location>
        <begin position="955"/>
        <end position="980"/>
    </location>
</feature>
<feature type="region of interest" description="Disordered" evidence="3">
    <location>
        <begin position="906"/>
        <end position="983"/>
    </location>
</feature>
<feature type="domain" description="Beta/gamma crystallin 'Greek key'" evidence="4">
    <location>
        <begin position="1856"/>
        <end position="1898"/>
    </location>
</feature>
<feature type="region of interest" description="Disordered" evidence="3">
    <location>
        <begin position="1246"/>
        <end position="1297"/>
    </location>
</feature>
<dbReference type="InterPro" id="IPR011024">
    <property type="entry name" value="G_crystallin-like"/>
</dbReference>
<dbReference type="PROSITE" id="PS50231">
    <property type="entry name" value="RICIN_B_LECTIN"/>
    <property type="match status" value="1"/>
</dbReference>
<dbReference type="Pfam" id="PF00030">
    <property type="entry name" value="Crystall"/>
    <property type="match status" value="6"/>
</dbReference>
<feature type="region of interest" description="Disordered" evidence="3">
    <location>
        <begin position="1"/>
        <end position="81"/>
    </location>
</feature>
<dbReference type="InterPro" id="IPR050252">
    <property type="entry name" value="Beta/Gamma-Crystallin"/>
</dbReference>
<feature type="compositionally biased region" description="Basic residues" evidence="3">
    <location>
        <begin position="38"/>
        <end position="50"/>
    </location>
</feature>
<feature type="region of interest" description="Disordered" evidence="3">
    <location>
        <begin position="697"/>
        <end position="730"/>
    </location>
</feature>
<dbReference type="SMART" id="SM00247">
    <property type="entry name" value="XTALbg"/>
    <property type="match status" value="6"/>
</dbReference>
<feature type="compositionally biased region" description="Polar residues" evidence="3">
    <location>
        <begin position="506"/>
        <end position="529"/>
    </location>
</feature>
<evidence type="ECO:0000256" key="2">
    <source>
        <dbReference type="ARBA" id="ARBA00022737"/>
    </source>
</evidence>
<dbReference type="InParanoid" id="A0A665U4X2"/>
<feature type="region of interest" description="Disordered" evidence="3">
    <location>
        <begin position="238"/>
        <end position="259"/>
    </location>
</feature>
<reference evidence="5" key="2">
    <citation type="submission" date="2025-08" db="UniProtKB">
        <authorList>
            <consortium name="Ensembl"/>
        </authorList>
    </citation>
    <scope>IDENTIFICATION</scope>
</reference>
<feature type="compositionally biased region" description="Low complexity" evidence="3">
    <location>
        <begin position="1375"/>
        <end position="1387"/>
    </location>
</feature>
<dbReference type="SUPFAM" id="SSF50370">
    <property type="entry name" value="Ricin B-like lectins"/>
    <property type="match status" value="1"/>
</dbReference>
<accession>A0A665U4X2</accession>
<dbReference type="GeneID" id="115050544"/>
<gene>
    <name evidence="5" type="primary">LOC115050544</name>
</gene>
<feature type="compositionally biased region" description="Basic and acidic residues" evidence="3">
    <location>
        <begin position="1154"/>
        <end position="1169"/>
    </location>
</feature>
<dbReference type="Gene3D" id="2.80.10.50">
    <property type="match status" value="1"/>
</dbReference>
<sequence>MAHKSSPRKSLKSLFSRGEAQPGQPAEKDASQRGGEKKKFKFPKLKIKTKRSSEEADSGSQQALSAAEPTETVENGEALADGVVPDKKKSFLYATAPRSKSKEFSYSELDLRKPKRFATFSFGLKKRRKDEDSISKSTFGLHSPGIKEQEETNLDVSQMELDQANSKRFSMSQPELDTSVKFDIPSPPAVATNQSEPYFTLPNQSQSLVTINTQPESEEALKNGSKLLDVHEETPKAPIASIPELQLDDQEWNNPVGDYSSSKAATFPAPVTHAASISVDTQAAPSPPARQHPVTHDASSPEAAVLTPRDNDFLQQPYTNNEISLAESTSATLSHHQPDAPDTADGGEPPSLSVDSKTDATITESTPVPHDDDDSSTIREVSASCTDGILPEAANSVTTTSAISSKKMTPSSADVIYDTLYESLFPQSFTSEVMSSLSNPPPQICTDVRQLKANPEPIMLKTLHEHYKETNFTYSRPSSSRDSAACGVDQAERRLPENFEVATSNERFTRHQSSAVTDPQANKDISPSHSPAGEEIPYSELICSQSKVKSDNLSLFGDAGGAVSAVHNSAPPAPEYVTPQGTDTQVTGSKGRVILVKESLSDKTAVVSDCPSPVPNKMSTLDDLELKIETSGGPFAGSGLVEAPEGLLSPVYLSLGSDDGSVVEVYYSAEEDHVEESGEEDVYTIQEGEELCAAEGVKEIAEKGRSGRDEGDSSDEEEMQREASKIEAGTSEFLSCNDAKRTEVEVAAAAFPQVKQEGEEGGGEELPATLVRQGMVCDVGPPSCEQHVQGECSDGNLTRDLETEDHWKEEKQPPSQEIENLACKDTRSVRFVDTACSDTAEDVITPTPGEAGEQVSADRREESSQETNSNATTSAGAEFVRDVSAHIPELQSDAIEIEHNRALQSSEWADTITPSAGRKGSGPEQAAVELSNSNPETLRPEAAAEATSERPAEAQTDQDPGSLTVSRTSAAASESQQTKVDQGLVDEMNSGYGSLSTKVTIKHLAPLKEDEATNRFHKVSLIAEGDRLSQDTEDSTKTTRTESDEYKWRNNFEGVFQYKPQPAEESSFSDSLSNKISDPSSLFSSSEATAHKPFSSMFSSFAPAPEERFTLDSRLYDGTNVYLSHESEPEAEPQYEWRRRSGLVEQEEPAAPVGERRGEAESERIKSRWDSQQLPASGFPSPLRTSHADAFEEENGDCSSEFTGVFKATLVVLDPAAPPSTPPGSPETDSPIQFEMDNLVDTLRSMGPSLRPRTMGQRLPPQGPISSLPPIVEDASSPATADTPDSVTSPAKTMDITPAEPLNGVYLLPADLGLKRNSSRDTRSPLELMKQQQQDQQPQSGARGLNLPQRASAINSNLMRKPSDSSPEDLKSPVLNGNGLLSSSNTGSRLENSVIYGGYMSSSVDQTAENGKAQRSLYRSGSLPETGPLSDRVSVGPKELTEISAGKDPVGSRFDRISFLLSSSTSGSMTGAEDPNARMSRPPPLGIGSPTSSNSPTRLLSPTGSVDLHRPFVTPDSPLSLFNQTHGMGLGAGAGNGTLGTPILQRSFSSEGTVRGQQTSLFNSVQTKEPELDRNSTLKYRAFPDAYLTKEKEHGKLNPRPGKMYIFDRPGMCGQRIEVCSDVVDAQSWELQETISIRVVRGGWVLYEKPNFKGEKIALDEGDIVLTNPFSPPEELLQNGQEDGETSDQQADTQPARKFVIGSVRRAVRDYSVPEICLFPEENAEGKKVIFRDTSDDARIFGFPIKSNSVIINAGLWLVYAEPFFQGVPRVLEVGGYPNPAAWGVENPYVGSLHPLKIGEPRVENMHEPKIEIYDKPYFCGKSRIITANMKDFMTRTDRQQTVFMYSVGSLRVLGGIWVGYEKEGFRGHQYLLEEGEYHDWRVWGGCDAELRSVRVIRADLSDPMMVMFEQPEEDQDGMQENTFEVTEAIPDVELFGYKTSTRSIHVISGAWVAYSHVDFSGDQYILEKGFYNNCADWGSQDTHICSVQPVLQAPRDNMRSRTEIILYSEPDFRGQCHIFDRNHDSVSEKFLIKSCRVVGGHWVVYENQQFSGNMYVLLEGDYPNLTSMGCPPNCTIRSVKVVPMTFSVPSISLFGLECLEGREITTETEIVNMAEEGFNDHFLSVRVNSGCWVVCEHSNYRGRQFLLEPIEITNWPKFSSLHTIGSMYPVRQKRHFLRIKNNESGHYMSVQGGMEELKSGRVVATEEVEPMSDIWYYQDGFIKNKLSPNMSLQVMGNIEPAAKVVMWTETRQPTQTWTAKMRGLITSLTFPGMVLDVKGGKSYDKDHLVIMPENEERPSQQWIIELL</sequence>
<dbReference type="Pfam" id="PF00652">
    <property type="entry name" value="Ricin_B_lectin"/>
    <property type="match status" value="1"/>
</dbReference>
<dbReference type="SMART" id="SM00458">
    <property type="entry name" value="RICIN"/>
    <property type="match status" value="1"/>
</dbReference>
<proteinExistence type="inferred from homology"/>
<evidence type="ECO:0000259" key="4">
    <source>
        <dbReference type="PROSITE" id="PS50915"/>
    </source>
</evidence>
<dbReference type="Gene3D" id="2.60.20.10">
    <property type="entry name" value="Crystallins"/>
    <property type="match status" value="6"/>
</dbReference>
<evidence type="ECO:0000313" key="5">
    <source>
        <dbReference type="Ensembl" id="ENSENLP00000014395.1"/>
    </source>
</evidence>
<keyword evidence="2" id="KW-0677">Repeat</keyword>
<comment type="similarity">
    <text evidence="1">Belongs to the beta/gamma-crystallin family.</text>
</comment>
<evidence type="ECO:0000313" key="6">
    <source>
        <dbReference type="Proteomes" id="UP000472264"/>
    </source>
</evidence>
<dbReference type="Proteomes" id="UP000472264">
    <property type="component" value="Chromosome 11"/>
</dbReference>
<dbReference type="OMA" id="KPRFHKV"/>
<feature type="domain" description="Beta/gamma crystallin 'Greek key'" evidence="4">
    <location>
        <begin position="1642"/>
        <end position="1677"/>
    </location>
</feature>
<reference evidence="5" key="3">
    <citation type="submission" date="2025-09" db="UniProtKB">
        <authorList>
            <consortium name="Ensembl"/>
        </authorList>
    </citation>
    <scope>IDENTIFICATION</scope>
</reference>
<dbReference type="PROSITE" id="PS50915">
    <property type="entry name" value="CRYSTALLIN_BETA_GAMMA"/>
    <property type="match status" value="8"/>
</dbReference>
<dbReference type="InterPro" id="IPR035992">
    <property type="entry name" value="Ricin_B-like_lectins"/>
</dbReference>
<feature type="region of interest" description="Disordered" evidence="3">
    <location>
        <begin position="840"/>
        <end position="884"/>
    </location>
</feature>
<feature type="domain" description="Beta/gamma crystallin 'Greek key'" evidence="4">
    <location>
        <begin position="1809"/>
        <end position="1855"/>
    </location>
</feature>
<dbReference type="SUPFAM" id="SSF49695">
    <property type="entry name" value="gamma-Crystallin-like"/>
    <property type="match status" value="3"/>
</dbReference>
<feature type="region of interest" description="Disordered" evidence="3">
    <location>
        <begin position="133"/>
        <end position="152"/>
    </location>
</feature>
<feature type="region of interest" description="Disordered" evidence="3">
    <location>
        <begin position="280"/>
        <end position="303"/>
    </location>
</feature>
<feature type="domain" description="Beta/gamma crystallin 'Greek key'" evidence="4">
    <location>
        <begin position="1950"/>
        <end position="1992"/>
    </location>
</feature>
<feature type="region of interest" description="Disordered" evidence="3">
    <location>
        <begin position="1315"/>
        <end position="1346"/>
    </location>
</feature>
<feature type="compositionally biased region" description="Polar residues" evidence="3">
    <location>
        <begin position="865"/>
        <end position="875"/>
    </location>
</feature>
<feature type="region of interest" description="Disordered" evidence="3">
    <location>
        <begin position="178"/>
        <end position="198"/>
    </location>
</feature>
<keyword evidence="6" id="KW-1185">Reference proteome</keyword>
<protein>
    <submittedName>
        <fullName evidence="5">Uncharacterized LOC115050544</fullName>
    </submittedName>
</protein>
<feature type="region of interest" description="Disordered" evidence="3">
    <location>
        <begin position="1464"/>
        <end position="1498"/>
    </location>
</feature>
<feature type="compositionally biased region" description="Polar residues" evidence="3">
    <location>
        <begin position="1489"/>
        <end position="1498"/>
    </location>
</feature>
<evidence type="ECO:0000256" key="3">
    <source>
        <dbReference type="SAM" id="MobiDB-lite"/>
    </source>
</evidence>
<dbReference type="RefSeq" id="XP_029369257.1">
    <property type="nucleotide sequence ID" value="XM_029513397.1"/>
</dbReference>
<feature type="domain" description="Beta/gamma crystallin 'Greek key'" evidence="4">
    <location>
        <begin position="1755"/>
        <end position="1797"/>
    </location>
</feature>
<feature type="compositionally biased region" description="Polar residues" evidence="3">
    <location>
        <begin position="353"/>
        <end position="366"/>
    </location>
</feature>
<dbReference type="CTD" id="55057"/>
<feature type="region of interest" description="Disordered" evidence="3">
    <location>
        <begin position="506"/>
        <end position="536"/>
    </location>
</feature>
<feature type="region of interest" description="Disordered" evidence="3">
    <location>
        <begin position="328"/>
        <end position="380"/>
    </location>
</feature>
<dbReference type="PANTHER" id="PTHR11818">
    <property type="entry name" value="BETA/GAMMA CRYSTALLIN"/>
    <property type="match status" value="1"/>
</dbReference>
<dbReference type="InterPro" id="IPR001064">
    <property type="entry name" value="Beta/gamma_crystallin"/>
</dbReference>
<dbReference type="OrthoDB" id="8823304at2759"/>